<evidence type="ECO:0000256" key="5">
    <source>
        <dbReference type="ARBA" id="ARBA00022840"/>
    </source>
</evidence>
<accession>A0AAV2HBY8</accession>
<dbReference type="PANTHER" id="PTHR12172">
    <property type="entry name" value="CELL CYCLE CHECKPOINT PROTEIN RAD17"/>
    <property type="match status" value="1"/>
</dbReference>
<dbReference type="GO" id="GO:0005634">
    <property type="term" value="C:nucleus"/>
    <property type="evidence" value="ECO:0007669"/>
    <property type="project" value="UniProtKB-SubCell"/>
</dbReference>
<dbReference type="SUPFAM" id="SSF52540">
    <property type="entry name" value="P-loop containing nucleoside triphosphate hydrolases"/>
    <property type="match status" value="1"/>
</dbReference>
<keyword evidence="3" id="KW-0547">Nucleotide-binding</keyword>
<evidence type="ECO:0000256" key="3">
    <source>
        <dbReference type="ARBA" id="ARBA00022741"/>
    </source>
</evidence>
<feature type="compositionally biased region" description="Polar residues" evidence="8">
    <location>
        <begin position="85"/>
        <end position="94"/>
    </location>
</feature>
<organism evidence="9 10">
    <name type="scientific">Lymnaea stagnalis</name>
    <name type="common">Great pond snail</name>
    <name type="synonym">Helix stagnalis</name>
    <dbReference type="NCBI Taxonomy" id="6523"/>
    <lineage>
        <taxon>Eukaryota</taxon>
        <taxon>Metazoa</taxon>
        <taxon>Spiralia</taxon>
        <taxon>Lophotrochozoa</taxon>
        <taxon>Mollusca</taxon>
        <taxon>Gastropoda</taxon>
        <taxon>Heterobranchia</taxon>
        <taxon>Euthyneura</taxon>
        <taxon>Panpulmonata</taxon>
        <taxon>Hygrophila</taxon>
        <taxon>Lymnaeoidea</taxon>
        <taxon>Lymnaeidae</taxon>
        <taxon>Lymnaea</taxon>
    </lineage>
</organism>
<evidence type="ECO:0000256" key="2">
    <source>
        <dbReference type="ARBA" id="ARBA00006168"/>
    </source>
</evidence>
<evidence type="ECO:0000256" key="1">
    <source>
        <dbReference type="ARBA" id="ARBA00004123"/>
    </source>
</evidence>
<evidence type="ECO:0000256" key="7">
    <source>
        <dbReference type="ARBA" id="ARBA00023306"/>
    </source>
</evidence>
<feature type="region of interest" description="Disordered" evidence="8">
    <location>
        <begin position="74"/>
        <end position="100"/>
    </location>
</feature>
<protein>
    <recommendedName>
        <fullName evidence="11">Cell cycle checkpoint protein RAD17</fullName>
    </recommendedName>
</protein>
<feature type="region of interest" description="Disordered" evidence="8">
    <location>
        <begin position="660"/>
        <end position="701"/>
    </location>
</feature>
<evidence type="ECO:0000313" key="9">
    <source>
        <dbReference type="EMBL" id="CAL1531098.1"/>
    </source>
</evidence>
<gene>
    <name evidence="9" type="ORF">GSLYS_00005212001</name>
</gene>
<evidence type="ECO:0000313" key="10">
    <source>
        <dbReference type="Proteomes" id="UP001497497"/>
    </source>
</evidence>
<dbReference type="Proteomes" id="UP001497497">
    <property type="component" value="Unassembled WGS sequence"/>
</dbReference>
<dbReference type="GO" id="GO:0003682">
    <property type="term" value="F:chromatin binding"/>
    <property type="evidence" value="ECO:0007669"/>
    <property type="project" value="TreeGrafter"/>
</dbReference>
<dbReference type="GO" id="GO:0005524">
    <property type="term" value="F:ATP binding"/>
    <property type="evidence" value="ECO:0007669"/>
    <property type="project" value="UniProtKB-KW"/>
</dbReference>
<feature type="compositionally biased region" description="Polar residues" evidence="8">
    <location>
        <begin position="674"/>
        <end position="685"/>
    </location>
</feature>
<dbReference type="Pfam" id="PF03215">
    <property type="entry name" value="Rad17"/>
    <property type="match status" value="1"/>
</dbReference>
<proteinExistence type="inferred from homology"/>
<dbReference type="FunFam" id="3.40.50.300:FF:001661">
    <property type="entry name" value="RAD17 checkpoint clamp loader component"/>
    <property type="match status" value="1"/>
</dbReference>
<reference evidence="9 10" key="1">
    <citation type="submission" date="2024-04" db="EMBL/GenBank/DDBJ databases">
        <authorList>
            <consortium name="Genoscope - CEA"/>
            <person name="William W."/>
        </authorList>
    </citation>
    <scope>NUCLEOTIDE SEQUENCE [LARGE SCALE GENOMIC DNA]</scope>
</reference>
<sequence length="701" mass="78977">MSDDDIQIVKVVEKRGKMKEMTWVSSSFDDLGPATSVLKKTSNTLKQSVSSRSDPYGKNISQGSQQSIISAFTNERLSRKRPRQAVQQQNSQTEMTRKSSLKTAVGTELWSEKYRPSTRFDLAVHKKKVEEVADWLKLKSSGNLKRSAPILLLTGPPGAGKSVCLQLLCAELGLSIQEWTNNSELAADQWSNKEFNSSERSSVDTYMSQSQSSLFHNFLLRANKYRALDLFGPATNKQSLSIGTTSNTVILVEDLPNLFFRDSAQFHNILRKYHSCGKSPLVFIMSESNSNSVSIQKLFPKDLQLHLGITNISFNPVAPTMLTKVLTKVTSKELGESMLSSPRVTVIEAIAMSSNGDIRSALNTLQFACRQDTKDLSTFPQISSESKNKLKSSGTRLKYKNSRKQEFEGAAPSDSSVIGAKDKSVFLFHSVGKILYFKRGEPNEQLTQISLPNHLKSHDRDPLKVDPEDVASQSHVSGEYFTTFLHENYVEFLSSMEDLERAAQYFSDSDYVSTLWMAREELQKYSLSIATRGFIHSNSDYSRHDSVRKCQGWRPLHKSQLFDVSKKAIENITSARQLFKGHHWEPEVLCTEILPYISLCNPTLHDTGQINFVQEMTHFSRSKNAFRPTLERLNEKDVVFEEDMQEDDGGEESRMFPSLLHHAQADSIDDADNENISNSQTNVSVTGDEDEVVIEDFDDEI</sequence>
<dbReference type="GO" id="GO:0000077">
    <property type="term" value="P:DNA damage checkpoint signaling"/>
    <property type="evidence" value="ECO:0007669"/>
    <property type="project" value="TreeGrafter"/>
</dbReference>
<comment type="subcellular location">
    <subcellularLocation>
        <location evidence="1">Nucleus</location>
    </subcellularLocation>
</comment>
<dbReference type="GO" id="GO:0006281">
    <property type="term" value="P:DNA repair"/>
    <property type="evidence" value="ECO:0007669"/>
    <property type="project" value="InterPro"/>
</dbReference>
<evidence type="ECO:0000256" key="8">
    <source>
        <dbReference type="SAM" id="MobiDB-lite"/>
    </source>
</evidence>
<evidence type="ECO:0008006" key="11">
    <source>
        <dbReference type="Google" id="ProtNLM"/>
    </source>
</evidence>
<comment type="similarity">
    <text evidence="2">Belongs to the rad17/RAD24 family.</text>
</comment>
<dbReference type="GO" id="GO:0033314">
    <property type="term" value="P:mitotic DNA replication checkpoint signaling"/>
    <property type="evidence" value="ECO:0007669"/>
    <property type="project" value="TreeGrafter"/>
</dbReference>
<dbReference type="AlphaFoldDB" id="A0AAV2HBY8"/>
<comment type="caution">
    <text evidence="9">The sequence shown here is derived from an EMBL/GenBank/DDBJ whole genome shotgun (WGS) entry which is preliminary data.</text>
</comment>
<evidence type="ECO:0000256" key="6">
    <source>
        <dbReference type="ARBA" id="ARBA00023242"/>
    </source>
</evidence>
<dbReference type="InterPro" id="IPR004582">
    <property type="entry name" value="Checkpoint_prot_Rad17_Rad24"/>
</dbReference>
<keyword evidence="6" id="KW-0539">Nucleus</keyword>
<keyword evidence="5" id="KW-0067">ATP-binding</keyword>
<feature type="compositionally biased region" description="Acidic residues" evidence="8">
    <location>
        <begin position="687"/>
        <end position="701"/>
    </location>
</feature>
<keyword evidence="10" id="KW-1185">Reference proteome</keyword>
<dbReference type="EMBL" id="CAXITT010000081">
    <property type="protein sequence ID" value="CAL1531098.1"/>
    <property type="molecule type" value="Genomic_DNA"/>
</dbReference>
<dbReference type="PANTHER" id="PTHR12172:SF0">
    <property type="entry name" value="CELL CYCLE CHECKPOINT PROTEIN RAD17"/>
    <property type="match status" value="1"/>
</dbReference>
<dbReference type="InterPro" id="IPR027417">
    <property type="entry name" value="P-loop_NTPase"/>
</dbReference>
<keyword evidence="4" id="KW-0227">DNA damage</keyword>
<evidence type="ECO:0000256" key="4">
    <source>
        <dbReference type="ARBA" id="ARBA00022763"/>
    </source>
</evidence>
<dbReference type="Gene3D" id="1.10.8.60">
    <property type="match status" value="1"/>
</dbReference>
<dbReference type="GO" id="GO:0003689">
    <property type="term" value="F:DNA clamp loader activity"/>
    <property type="evidence" value="ECO:0007669"/>
    <property type="project" value="TreeGrafter"/>
</dbReference>
<keyword evidence="7" id="KW-0131">Cell cycle</keyword>
<dbReference type="Gene3D" id="3.40.50.300">
    <property type="entry name" value="P-loop containing nucleotide triphosphate hydrolases"/>
    <property type="match status" value="1"/>
</dbReference>
<name>A0AAV2HBY8_LYMST</name>